<dbReference type="NCBIfam" id="TIGR02786">
    <property type="entry name" value="addB_alphas"/>
    <property type="match status" value="1"/>
</dbReference>
<dbReference type="Gene3D" id="3.90.320.10">
    <property type="match status" value="1"/>
</dbReference>
<keyword evidence="3" id="KW-1185">Reference proteome</keyword>
<dbReference type="InterPro" id="IPR014153">
    <property type="entry name" value="Ds_break_AddB"/>
</dbReference>
<dbReference type="EMBL" id="JBHUIP010000012">
    <property type="protein sequence ID" value="MFD2264034.1"/>
    <property type="molecule type" value="Genomic_DNA"/>
</dbReference>
<dbReference type="RefSeq" id="WP_379877075.1">
    <property type="nucleotide sequence ID" value="NZ_JBHUIP010000012.1"/>
</dbReference>
<comment type="caution">
    <text evidence="2">The sequence shown here is derived from an EMBL/GenBank/DDBJ whole genome shotgun (WGS) entry which is preliminary data.</text>
</comment>
<feature type="domain" description="PD-(D/E)XK endonuclease-like" evidence="1">
    <location>
        <begin position="699"/>
        <end position="910"/>
    </location>
</feature>
<accession>A0ABW5DSX8</accession>
<proteinExistence type="predicted"/>
<evidence type="ECO:0000313" key="2">
    <source>
        <dbReference type="EMBL" id="MFD2264034.1"/>
    </source>
</evidence>
<organism evidence="2 3">
    <name type="scientific">Lacibacterium aquatile</name>
    <dbReference type="NCBI Taxonomy" id="1168082"/>
    <lineage>
        <taxon>Bacteria</taxon>
        <taxon>Pseudomonadati</taxon>
        <taxon>Pseudomonadota</taxon>
        <taxon>Alphaproteobacteria</taxon>
        <taxon>Rhodospirillales</taxon>
        <taxon>Rhodospirillaceae</taxon>
    </lineage>
</organism>
<dbReference type="Pfam" id="PF12705">
    <property type="entry name" value="PDDEXK_1"/>
    <property type="match status" value="1"/>
</dbReference>
<reference evidence="3" key="1">
    <citation type="journal article" date="2019" name="Int. J. Syst. Evol. Microbiol.">
        <title>The Global Catalogue of Microorganisms (GCM) 10K type strain sequencing project: providing services to taxonomists for standard genome sequencing and annotation.</title>
        <authorList>
            <consortium name="The Broad Institute Genomics Platform"/>
            <consortium name="The Broad Institute Genome Sequencing Center for Infectious Disease"/>
            <person name="Wu L."/>
            <person name="Ma J."/>
        </authorList>
    </citation>
    <scope>NUCLEOTIDE SEQUENCE [LARGE SCALE GENOMIC DNA]</scope>
    <source>
        <strain evidence="3">CGMCC 1.19062</strain>
    </source>
</reference>
<dbReference type="InterPro" id="IPR038726">
    <property type="entry name" value="PDDEXK_AddAB-type"/>
</dbReference>
<dbReference type="InterPro" id="IPR027417">
    <property type="entry name" value="P-loop_NTPase"/>
</dbReference>
<dbReference type="Proteomes" id="UP001597295">
    <property type="component" value="Unassembled WGS sequence"/>
</dbReference>
<protein>
    <submittedName>
        <fullName evidence="2">Double-strand break repair protein AddB</fullName>
    </submittedName>
</protein>
<dbReference type="SUPFAM" id="SSF52540">
    <property type="entry name" value="P-loop containing nucleoside triphosphate hydrolases"/>
    <property type="match status" value="1"/>
</dbReference>
<name>A0ABW5DSX8_9PROT</name>
<evidence type="ECO:0000259" key="1">
    <source>
        <dbReference type="Pfam" id="PF12705"/>
    </source>
</evidence>
<evidence type="ECO:0000313" key="3">
    <source>
        <dbReference type="Proteomes" id="UP001597295"/>
    </source>
</evidence>
<sequence>MGGVFTIPAGTPFVDSLAEGLALISGADPLALARISVLLPNRRAALSLREAFLRRSDGAAVLLPRLSPIGDIDADELDLTLPGGLDLPPALDGLRRQMLLAGLLAPTDFAPSAVQAADLAGDLAGLIDQVGTERVDFARLKDLAPDRYAEHWQMTLRFLEVLTQHWPQILESQGASNPAERREALVRMLIGSWQASPPDHPVVIAGSIGTIPVTADLIAAVAQLPSGYVVLPGLDRDIPPAEWDELIPTHPQYGLKQILSRLGLTPQEIRDWPGTEHRPSPRARLLSLAMAPDPARGSDVGTVEAVSGLWRLDCPTPHSEAAAIALALREVLEIPGKRAALVTPDRHLARRVAVELRRAGVEVDDSAGQPLATSVPGIFLRLVVEAVQEDLAPAPLLALLKHPLTGLGWDPAKARSEVRHLERRLLRGQRPPGGIAGLRAACALLPEADRERPLPLIAKLEQALAELTPLIGTDKVPLGDLAAAHIRAAEALAASDSEPGAHHLWAGQAGAAAADFLAELLETGSAWGQGVRGEDYPALFGGLLAARAVRSSFGTHPRLAIWGPIESRLQQVDRLVLGGLNEGSWPAEPADDPWMSRPMRRDFGLPPLELRIGQSAHDFAQAFAAPEVILTRAARADGTPTVPSRWLQRLDVTLTALGAPPLPAGPWLDYVRALDAPPAYRAAPMPRPCPPLDKRPRKLSVTRIETLRRDPYALYASHILKLRVLDPLDKPVDPAERGTIIHGALETFVQAYPADLPKDAYEKLLAEGRKAFGALLNDPAIERFWWPKFEQLADWLIAQETERRPLLAEIGTEVQGAMVLSGFAGGDFILEGRADRVERHGIGSLSVIDYKTGQPPAPKLIQQGYAPQLPLLGAIGQAGGFKGFGAAPIATLEFWYLGAKPKIQPVAEARKAADATYTKQVIDDAVIGLRNLIAHFDTSTAVYLPRVKPGKYGGDYDHLARTREWGGAGDGS</sequence>
<gene>
    <name evidence="2" type="primary">addB</name>
    <name evidence="2" type="ORF">ACFSM5_14125</name>
</gene>
<dbReference type="InterPro" id="IPR011604">
    <property type="entry name" value="PDDEXK-like_dom_sf"/>
</dbReference>